<dbReference type="Pfam" id="PF00385">
    <property type="entry name" value="Chromo"/>
    <property type="match status" value="1"/>
</dbReference>
<dbReference type="InterPro" id="IPR016197">
    <property type="entry name" value="Chromo-like_dom_sf"/>
</dbReference>
<dbReference type="InterPro" id="IPR023780">
    <property type="entry name" value="Chromo_domain"/>
</dbReference>
<evidence type="ECO:0000256" key="1">
    <source>
        <dbReference type="ARBA" id="ARBA00011353"/>
    </source>
</evidence>
<dbReference type="GO" id="GO:0006338">
    <property type="term" value="P:chromatin remodeling"/>
    <property type="evidence" value="ECO:0007669"/>
    <property type="project" value="UniProtKB-ARBA"/>
</dbReference>
<evidence type="ECO:0000313" key="4">
    <source>
        <dbReference type="EMBL" id="RSL80991.1"/>
    </source>
</evidence>
<accession>A0A428RU43</accession>
<dbReference type="PANTHER" id="PTHR37535">
    <property type="entry name" value="FLUG DOMAIN PROTEIN"/>
    <property type="match status" value="1"/>
</dbReference>
<reference evidence="4 5" key="1">
    <citation type="submission" date="2017-06" db="EMBL/GenBank/DDBJ databases">
        <title>Comparative genomic analysis of Ambrosia Fusariam Clade fungi.</title>
        <authorList>
            <person name="Stajich J.E."/>
            <person name="Carrillo J."/>
            <person name="Kijimoto T."/>
            <person name="Eskalen A."/>
            <person name="O'Donnell K."/>
            <person name="Kasson M."/>
        </authorList>
    </citation>
    <scope>NUCLEOTIDE SEQUENCE [LARGE SCALE GENOMIC DNA]</scope>
    <source>
        <strain evidence="4 5">NRRL62579</strain>
    </source>
</reference>
<gene>
    <name evidence="4" type="ORF">CEP52_017294</name>
</gene>
<feature type="compositionally biased region" description="Basic and acidic residues" evidence="2">
    <location>
        <begin position="703"/>
        <end position="717"/>
    </location>
</feature>
<dbReference type="CDD" id="cd00024">
    <property type="entry name" value="CD_CSD"/>
    <property type="match status" value="1"/>
</dbReference>
<proteinExistence type="predicted"/>
<feature type="compositionally biased region" description="Polar residues" evidence="2">
    <location>
        <begin position="589"/>
        <end position="598"/>
    </location>
</feature>
<dbReference type="Proteomes" id="UP000287144">
    <property type="component" value="Unassembled WGS sequence"/>
</dbReference>
<keyword evidence="5" id="KW-1185">Reference proteome</keyword>
<evidence type="ECO:0000256" key="2">
    <source>
        <dbReference type="SAM" id="MobiDB-lite"/>
    </source>
</evidence>
<protein>
    <recommendedName>
        <fullName evidence="3">Chromo domain-containing protein</fullName>
    </recommendedName>
</protein>
<dbReference type="PANTHER" id="PTHR37535:SF3">
    <property type="entry name" value="FLUG DOMAIN-CONTAINING PROTEIN"/>
    <property type="match status" value="1"/>
</dbReference>
<feature type="domain" description="Chromo" evidence="3">
    <location>
        <begin position="726"/>
        <end position="794"/>
    </location>
</feature>
<organism evidence="4 5">
    <name type="scientific">Fusarium oligoseptatum</name>
    <dbReference type="NCBI Taxonomy" id="2604345"/>
    <lineage>
        <taxon>Eukaryota</taxon>
        <taxon>Fungi</taxon>
        <taxon>Dikarya</taxon>
        <taxon>Ascomycota</taxon>
        <taxon>Pezizomycotina</taxon>
        <taxon>Sordariomycetes</taxon>
        <taxon>Hypocreomycetidae</taxon>
        <taxon>Hypocreales</taxon>
        <taxon>Nectriaceae</taxon>
        <taxon>Fusarium</taxon>
        <taxon>Fusarium solani species complex</taxon>
    </lineage>
</organism>
<dbReference type="EMBL" id="NKCK01000495">
    <property type="protein sequence ID" value="RSL80991.1"/>
    <property type="molecule type" value="Genomic_DNA"/>
</dbReference>
<evidence type="ECO:0000259" key="3">
    <source>
        <dbReference type="PROSITE" id="PS50013"/>
    </source>
</evidence>
<dbReference type="Gene3D" id="2.40.50.40">
    <property type="match status" value="1"/>
</dbReference>
<dbReference type="PROSITE" id="PS50013">
    <property type="entry name" value="CHROMO_2"/>
    <property type="match status" value="1"/>
</dbReference>
<feature type="region of interest" description="Disordered" evidence="2">
    <location>
        <begin position="508"/>
        <end position="537"/>
    </location>
</feature>
<dbReference type="STRING" id="1325735.A0A428RU43"/>
<dbReference type="InterPro" id="IPR000953">
    <property type="entry name" value="Chromo/chromo_shadow_dom"/>
</dbReference>
<feature type="region of interest" description="Disordered" evidence="2">
    <location>
        <begin position="655"/>
        <end position="722"/>
    </location>
</feature>
<dbReference type="SMART" id="SM00298">
    <property type="entry name" value="CHROMO"/>
    <property type="match status" value="2"/>
</dbReference>
<feature type="compositionally biased region" description="Polar residues" evidence="2">
    <location>
        <begin position="625"/>
        <end position="635"/>
    </location>
</feature>
<feature type="region of interest" description="Disordered" evidence="2">
    <location>
        <begin position="559"/>
        <end position="635"/>
    </location>
</feature>
<dbReference type="SUPFAM" id="SSF54160">
    <property type="entry name" value="Chromo domain-like"/>
    <property type="match status" value="2"/>
</dbReference>
<comment type="caution">
    <text evidence="4">The sequence shown here is derived from an EMBL/GenBank/DDBJ whole genome shotgun (WGS) entry which is preliminary data.</text>
</comment>
<feature type="compositionally biased region" description="Polar residues" evidence="2">
    <location>
        <begin position="559"/>
        <end position="579"/>
    </location>
</feature>
<name>A0A428RU43_9HYPO</name>
<feature type="compositionally biased region" description="Polar residues" evidence="2">
    <location>
        <begin position="659"/>
        <end position="681"/>
    </location>
</feature>
<sequence length="833" mass="94019">MGKAKSAADALRLGSERSAAKESSIVNGELVHRTLQPAVERNYNKMMEFWFVYQKMESKASVHDLESLKDFMRKVAYGIDGQDAEDEEFDVPGWETVRKYWNTFTAAWQRAYPQESIPRGLAQFATKNVMLNYARQLWAADWVEHKSPATPVDDWGLLLGNTYSSSRIGEYIEPSCRTGTGRGLHFKDLTFVAFINEKGAPEFAIQLTRDAKNMTSTPNKRPQHALYEGTEPGVLCFNLMLPFLARLLAYEAFRDYKTIDDLLTIVPPEDQFESEATRMVYAGHTDPNTLAMHYLPRNGADGQAAYFGQERRTLVLDLFRGLTIPRNPRLWQCLPAKQQYECDTSPEIMRINQQLLELRGTTDTKLLEKRKKLYAEKRKLVAERLRKWQKNQPVKHDDPPGYHRAIFGRVRFLMPERDRLAQNLFLIDKLRSPAGLAVLRDMLTLYQKRCNSYASSAMNGSAVSGPGKRTVNITWITQTAFRRGAILWLTFHLQDAFGIERSNDAKKIKRPRYGSDEVSPSKRMKAQQCRGSSEEDDRMAVLQTQQIFYNTYLDDVQRQLSPGSPGLSQEPTTSYSSGIDDSEDAAPSGYSTPLSSAPSEEVIDPAMSLVESWPGDKHTGCTAASGPSETIPDTLQEIQGPLHGSFSAVPSVTEERGVTGTTSSMDTNVPFQDISTEQVSDVTKAGITPDLTSNDEELNGRVPMRDSQDEESHDKPLPLDQEGTEFEVESLVAKGRIGRRVWYKVKWKGYPESDNSWVKKKDIGTGVIANYEAKHPYGQDEFKFERLVSKQEVEGVTLYEAMWQGQPESENIWVDKWDLGAKALAAFETSLSM</sequence>
<comment type="subunit">
    <text evidence="1">Component of the NuA4 histone acetyltransferase complex.</text>
</comment>
<evidence type="ECO:0000313" key="5">
    <source>
        <dbReference type="Proteomes" id="UP000287144"/>
    </source>
</evidence>
<dbReference type="AlphaFoldDB" id="A0A428RU43"/>